<protein>
    <submittedName>
        <fullName evidence="1">7829_t:CDS:1</fullName>
    </submittedName>
</protein>
<evidence type="ECO:0000313" key="1">
    <source>
        <dbReference type="EMBL" id="CAG8735011.1"/>
    </source>
</evidence>
<feature type="non-terminal residue" evidence="1">
    <location>
        <position position="110"/>
    </location>
</feature>
<accession>A0ACA9Q5J2</accession>
<comment type="caution">
    <text evidence="1">The sequence shown here is derived from an EMBL/GenBank/DDBJ whole genome shotgun (WGS) entry which is preliminary data.</text>
</comment>
<gene>
    <name evidence="1" type="ORF">DHETER_LOCUS13680</name>
</gene>
<reference evidence="1" key="1">
    <citation type="submission" date="2021-06" db="EMBL/GenBank/DDBJ databases">
        <authorList>
            <person name="Kallberg Y."/>
            <person name="Tangrot J."/>
            <person name="Rosling A."/>
        </authorList>
    </citation>
    <scope>NUCLEOTIDE SEQUENCE</scope>
    <source>
        <strain evidence="1">IL203A</strain>
    </source>
</reference>
<dbReference type="Proteomes" id="UP000789702">
    <property type="component" value="Unassembled WGS sequence"/>
</dbReference>
<proteinExistence type="predicted"/>
<evidence type="ECO:0000313" key="2">
    <source>
        <dbReference type="Proteomes" id="UP000789702"/>
    </source>
</evidence>
<name>A0ACA9Q5J2_9GLOM</name>
<keyword evidence="2" id="KW-1185">Reference proteome</keyword>
<organism evidence="1 2">
    <name type="scientific">Dentiscutata heterogama</name>
    <dbReference type="NCBI Taxonomy" id="1316150"/>
    <lineage>
        <taxon>Eukaryota</taxon>
        <taxon>Fungi</taxon>
        <taxon>Fungi incertae sedis</taxon>
        <taxon>Mucoromycota</taxon>
        <taxon>Glomeromycotina</taxon>
        <taxon>Glomeromycetes</taxon>
        <taxon>Diversisporales</taxon>
        <taxon>Gigasporaceae</taxon>
        <taxon>Dentiscutata</taxon>
    </lineage>
</organism>
<sequence>VFRRFGEFFWDLQSFSIFGEFSLYLRSFGIFLGSSAFWSFRVIVNFLRVFGILVFRHFGEFSWDLWSSAFLVNFLRVFGILVFQSYSEFSWDLRSSALLENLGFFGLSAF</sequence>
<dbReference type="EMBL" id="CAJVPU010038509">
    <property type="protein sequence ID" value="CAG8735011.1"/>
    <property type="molecule type" value="Genomic_DNA"/>
</dbReference>
<feature type="non-terminal residue" evidence="1">
    <location>
        <position position="1"/>
    </location>
</feature>